<evidence type="ECO:0000256" key="2">
    <source>
        <dbReference type="SAM" id="Phobius"/>
    </source>
</evidence>
<dbReference type="Proteomes" id="UP001295794">
    <property type="component" value="Unassembled WGS sequence"/>
</dbReference>
<protein>
    <submittedName>
        <fullName evidence="3">Uncharacterized protein</fullName>
    </submittedName>
</protein>
<keyword evidence="2" id="KW-0472">Membrane</keyword>
<organism evidence="3 4">
    <name type="scientific">Mycena citricolor</name>
    <dbReference type="NCBI Taxonomy" id="2018698"/>
    <lineage>
        <taxon>Eukaryota</taxon>
        <taxon>Fungi</taxon>
        <taxon>Dikarya</taxon>
        <taxon>Basidiomycota</taxon>
        <taxon>Agaricomycotina</taxon>
        <taxon>Agaricomycetes</taxon>
        <taxon>Agaricomycetidae</taxon>
        <taxon>Agaricales</taxon>
        <taxon>Marasmiineae</taxon>
        <taxon>Mycenaceae</taxon>
        <taxon>Mycena</taxon>
    </lineage>
</organism>
<keyword evidence="2" id="KW-0812">Transmembrane</keyword>
<gene>
    <name evidence="3" type="ORF">MYCIT1_LOCUS24631</name>
</gene>
<proteinExistence type="predicted"/>
<sequence length="132" mass="14842">MARGAETTSTKTEKGSIAPEARSLKQEEAPKESAKIEVPEAPKQTRVPDAIQKKLEAEKQKSPQPSRLAQELRSYQAKRKRHSMDIYVQITVWTQGKRAESRLYLIVVVVPVALIPTMHGQKNWISNNSPNP</sequence>
<reference evidence="3" key="1">
    <citation type="submission" date="2023-11" db="EMBL/GenBank/DDBJ databases">
        <authorList>
            <person name="De Vega J J."/>
            <person name="De Vega J J."/>
        </authorList>
    </citation>
    <scope>NUCLEOTIDE SEQUENCE</scope>
</reference>
<name>A0AAD2HIH0_9AGAR</name>
<feature type="region of interest" description="Disordered" evidence="1">
    <location>
        <begin position="1"/>
        <end position="48"/>
    </location>
</feature>
<feature type="compositionally biased region" description="Polar residues" evidence="1">
    <location>
        <begin position="1"/>
        <end position="10"/>
    </location>
</feature>
<evidence type="ECO:0000313" key="4">
    <source>
        <dbReference type="Proteomes" id="UP001295794"/>
    </source>
</evidence>
<feature type="transmembrane region" description="Helical" evidence="2">
    <location>
        <begin position="103"/>
        <end position="120"/>
    </location>
</feature>
<keyword evidence="2" id="KW-1133">Transmembrane helix</keyword>
<keyword evidence="4" id="KW-1185">Reference proteome</keyword>
<feature type="compositionally biased region" description="Basic and acidic residues" evidence="1">
    <location>
        <begin position="22"/>
        <end position="40"/>
    </location>
</feature>
<dbReference type="AlphaFoldDB" id="A0AAD2HIH0"/>
<comment type="caution">
    <text evidence="3">The sequence shown here is derived from an EMBL/GenBank/DDBJ whole genome shotgun (WGS) entry which is preliminary data.</text>
</comment>
<evidence type="ECO:0000256" key="1">
    <source>
        <dbReference type="SAM" id="MobiDB-lite"/>
    </source>
</evidence>
<evidence type="ECO:0000313" key="3">
    <source>
        <dbReference type="EMBL" id="CAK5276412.1"/>
    </source>
</evidence>
<accession>A0AAD2HIH0</accession>
<dbReference type="EMBL" id="CAVNYO010000406">
    <property type="protein sequence ID" value="CAK5276412.1"/>
    <property type="molecule type" value="Genomic_DNA"/>
</dbReference>